<evidence type="ECO:0000256" key="3">
    <source>
        <dbReference type="ARBA" id="ARBA00022840"/>
    </source>
</evidence>
<dbReference type="PROSITE" id="PS50096">
    <property type="entry name" value="IQ"/>
    <property type="match status" value="1"/>
</dbReference>
<keyword evidence="12" id="KW-1185">Reference proteome</keyword>
<dbReference type="Gene3D" id="6.20.240.20">
    <property type="match status" value="1"/>
</dbReference>
<dbReference type="GO" id="GO:0005524">
    <property type="term" value="F:ATP binding"/>
    <property type="evidence" value="ECO:0007669"/>
    <property type="project" value="UniProtKB-UniRule"/>
</dbReference>
<dbReference type="Gene3D" id="3.40.850.10">
    <property type="entry name" value="Kinesin motor domain"/>
    <property type="match status" value="1"/>
</dbReference>
<feature type="region of interest" description="Actin-binding" evidence="8">
    <location>
        <begin position="676"/>
        <end position="698"/>
    </location>
</feature>
<reference evidence="11 12" key="1">
    <citation type="submission" date="2017-04" db="EMBL/GenBank/DDBJ databases">
        <authorList>
            <person name="Afonso C.L."/>
            <person name="Miller P.J."/>
            <person name="Scott M.A."/>
            <person name="Spackman E."/>
            <person name="Goraichik I."/>
            <person name="Dimitrov K.M."/>
            <person name="Suarez D.L."/>
            <person name="Swayne D.E."/>
        </authorList>
    </citation>
    <scope>NUCLEOTIDE SEQUENCE [LARGE SCALE GENOMIC DNA]</scope>
</reference>
<keyword evidence="7 8" id="KW-0009">Actin-binding</keyword>
<dbReference type="Pfam" id="PF01843">
    <property type="entry name" value="DIL"/>
    <property type="match status" value="1"/>
</dbReference>
<name>A0A1X7R7A4_9SACH</name>
<dbReference type="InterPro" id="IPR001609">
    <property type="entry name" value="Myosin_head_motor_dom-like"/>
</dbReference>
<dbReference type="PROSITE" id="PS51126">
    <property type="entry name" value="DILUTE"/>
    <property type="match status" value="1"/>
</dbReference>
<gene>
    <name evidence="11" type="ORF">KASA_0K01529G</name>
</gene>
<dbReference type="FunFam" id="1.10.10.820:FF:000001">
    <property type="entry name" value="Myosin heavy chain"/>
    <property type="match status" value="1"/>
</dbReference>
<feature type="domain" description="Myosin motor" evidence="10">
    <location>
        <begin position="89"/>
        <end position="806"/>
    </location>
</feature>
<dbReference type="Gene3D" id="1.20.120.720">
    <property type="entry name" value="Myosin VI head, motor domain, U50 subdomain"/>
    <property type="match status" value="1"/>
</dbReference>
<dbReference type="Proteomes" id="UP000196158">
    <property type="component" value="Unassembled WGS sequence"/>
</dbReference>
<evidence type="ECO:0000256" key="7">
    <source>
        <dbReference type="ARBA" id="ARBA00023203"/>
    </source>
</evidence>
<dbReference type="InterPro" id="IPR000048">
    <property type="entry name" value="IQ_motif_EF-hand-BS"/>
</dbReference>
<dbReference type="InterPro" id="IPR002710">
    <property type="entry name" value="Dilute_dom"/>
</dbReference>
<dbReference type="PRINTS" id="PR00193">
    <property type="entry name" value="MYOSINHEAVY"/>
</dbReference>
<keyword evidence="4" id="KW-0175">Coiled coil</keyword>
<proteinExistence type="inferred from homology"/>
<dbReference type="Pfam" id="PF00063">
    <property type="entry name" value="Myosin_head"/>
    <property type="match status" value="1"/>
</dbReference>
<dbReference type="Pfam" id="PF00612">
    <property type="entry name" value="IQ"/>
    <property type="match status" value="1"/>
</dbReference>
<evidence type="ECO:0000256" key="4">
    <source>
        <dbReference type="ARBA" id="ARBA00023054"/>
    </source>
</evidence>
<dbReference type="Gene3D" id="1.20.5.190">
    <property type="match status" value="1"/>
</dbReference>
<evidence type="ECO:0000256" key="1">
    <source>
        <dbReference type="ARBA" id="ARBA00008314"/>
    </source>
</evidence>
<evidence type="ECO:0000259" key="10">
    <source>
        <dbReference type="PROSITE" id="PS51456"/>
    </source>
</evidence>
<sequence>MSFTVGTRCWYPSKDHGWVAAEVVDVSHANNIYYLKLQLEGSEELVEINTQQSLAELEKLSSIDATAANGVSKPPGNELPLLRNPSILESTQDLTSLSYLNEPAVLHAIKSRYSKGNIYTYSGIVLIAANPFDNVDKLYSQEMISKYANTQNRDRLEPHIFAIAGEAYTRMINDGQNQTIVVSGESGAGKTVSAKYIMRYFASIEPQMSHDGSAREQSRMTEIEEKILATNPILEAFGNAKTTRNDNSSRFGKYLEIMFNEESRIVGARIRTYLLERSRLVFQPESERNYHIFYQMMAGLDSETKNIWQLSNVEDFHYMNQGSNESNYTIKGIDDKVEFERTKEALKKIGISAEMQTDIFQILAALLHIGNICITKTRNDATLASDENSLSVACQLLGIDNVGFAKWIVKKQINTRSEKIVSNLNFSQAMVTKDSVAKFIYAALFDLIVHKINATLENGNNDSVNETVKSFIGVLDIYGFEHFERNSFEQFCINYANEKLQQEFNQHVFKLEQEEYVREKIEWSFIDFNDNQPCIDLIENKLGILSLLDEESRLPAGSDETWAEKLYQCLDKPPTNSVFNKPRFGQTKFVVRHYANDVTYDVEGFIEKNRDTVPEGQFEVLQATTNKTLKLILDHLVQKQEQMAEQRQEDDKKPGAIFRRTTQKKPTLGSMFKASLVELMKTIESTNVHYIRCIKPNTEKTAWEFDNLLVLSQLRACGILETIRISCAGFPSRWTFMEFIERFYFLSPMEKWRPIMGNESVSNESKISFSKDLLNELVDDEMKYQVGTTKVFFKAGILAQLENIRTTKLVKVCTVIQKNIRGLNCRREYLRTIRSIKSVQAYSRGRVIRDFVDFELKTRAAILIQSILRGRTQFNFFVDVLRSTVKVQSYVRQKLAKLRVELLRREQAITKIQKLIRSKMTQRYHLALKKSTLTIQCHIRKTIAQNKLILLRQQYNATNSEQLEIERSFTELMEKIHFALKQDNEIINLLSGYEKNGLKDLLNSVPGYEQTQEALASKSNELDSRVIRIQSLVSGYSNWKDNLMQEIKQFKKQSVSSLDNSNLNKQLNEMTKEIDDLKTVLMKGNTTGKTTKKEVIGLGIASPITNSPKIGFNELHDLSTMLNDMNIINQEIGIILRNIGELVREDEQISKSHILANITNSVLESYFKIGKYNDAISFVKENVSSIFEVFSTFRRDDLVSHGMFWVSNIYHIYLNLTSIRQNENGNRALAIHKIETEYKTLLSHCFDTWLKRVIQVIGHQYMLSRALLGSPSATVNHDERNDGNENLTKIIEYFEYVYRKVNSSGIPQEVADIIISNILSCIDSTCCNYLLNKFHNLSWKTGVRIDQNIGAIIEWDESHRNSSIVGCGQLPLLKQISKLLQLRISNVYDINFVIEVCYSLNVTQIHTILKKYKPTEYEPPMSSDVLNYLSNTIKKNGRAKETITFSEDTKALPDPFCASNGLSLTSTPRAAHTLFEVTDLADATPIVHKIITMAQ</sequence>
<evidence type="ECO:0000256" key="5">
    <source>
        <dbReference type="ARBA" id="ARBA00023123"/>
    </source>
</evidence>
<evidence type="ECO:0000256" key="8">
    <source>
        <dbReference type="PROSITE-ProRule" id="PRU00782"/>
    </source>
</evidence>
<dbReference type="GO" id="GO:0016459">
    <property type="term" value="C:myosin complex"/>
    <property type="evidence" value="ECO:0007669"/>
    <property type="project" value="UniProtKB-KW"/>
</dbReference>
<feature type="binding site" evidence="8">
    <location>
        <begin position="184"/>
        <end position="191"/>
    </location>
    <ligand>
        <name>ATP</name>
        <dbReference type="ChEBI" id="CHEBI:30616"/>
    </ligand>
</feature>
<evidence type="ECO:0000259" key="9">
    <source>
        <dbReference type="PROSITE" id="PS51126"/>
    </source>
</evidence>
<accession>A0A1X7R7A4</accession>
<dbReference type="GO" id="GO:0007015">
    <property type="term" value="P:actin filament organization"/>
    <property type="evidence" value="ECO:0007669"/>
    <property type="project" value="TreeGrafter"/>
</dbReference>
<dbReference type="PANTHER" id="PTHR13140:SF706">
    <property type="entry name" value="DILUTE CLASS UNCONVENTIONAL MYOSIN, ISOFORM C"/>
    <property type="match status" value="1"/>
</dbReference>
<dbReference type="EMBL" id="FXLY01000008">
    <property type="protein sequence ID" value="SMN21492.1"/>
    <property type="molecule type" value="Genomic_DNA"/>
</dbReference>
<evidence type="ECO:0000313" key="11">
    <source>
        <dbReference type="EMBL" id="SMN21492.1"/>
    </source>
</evidence>
<dbReference type="GO" id="GO:0000146">
    <property type="term" value="F:microfilament motor activity"/>
    <property type="evidence" value="ECO:0007669"/>
    <property type="project" value="TreeGrafter"/>
</dbReference>
<dbReference type="SUPFAM" id="SSF52540">
    <property type="entry name" value="P-loop containing nucleoside triphosphate hydrolases"/>
    <property type="match status" value="2"/>
</dbReference>
<dbReference type="SUPFAM" id="SSF50084">
    <property type="entry name" value="Myosin S1 fragment, N-terminal domain"/>
    <property type="match status" value="1"/>
</dbReference>
<dbReference type="GO" id="GO:0051015">
    <property type="term" value="F:actin filament binding"/>
    <property type="evidence" value="ECO:0007669"/>
    <property type="project" value="TreeGrafter"/>
</dbReference>
<dbReference type="SMART" id="SM00015">
    <property type="entry name" value="IQ"/>
    <property type="match status" value="5"/>
</dbReference>
<dbReference type="GO" id="GO:0016020">
    <property type="term" value="C:membrane"/>
    <property type="evidence" value="ECO:0007669"/>
    <property type="project" value="TreeGrafter"/>
</dbReference>
<dbReference type="InterPro" id="IPR027417">
    <property type="entry name" value="P-loop_NTPase"/>
</dbReference>
<dbReference type="GO" id="GO:0005737">
    <property type="term" value="C:cytoplasm"/>
    <property type="evidence" value="ECO:0007669"/>
    <property type="project" value="TreeGrafter"/>
</dbReference>
<organism evidence="11 12">
    <name type="scientific">Maudiozyma saulgeensis</name>
    <dbReference type="NCBI Taxonomy" id="1789683"/>
    <lineage>
        <taxon>Eukaryota</taxon>
        <taxon>Fungi</taxon>
        <taxon>Dikarya</taxon>
        <taxon>Ascomycota</taxon>
        <taxon>Saccharomycotina</taxon>
        <taxon>Saccharomycetes</taxon>
        <taxon>Saccharomycetales</taxon>
        <taxon>Saccharomycetaceae</taxon>
        <taxon>Maudiozyma</taxon>
    </lineage>
</organism>
<evidence type="ECO:0000256" key="6">
    <source>
        <dbReference type="ARBA" id="ARBA00023175"/>
    </source>
</evidence>
<keyword evidence="5 8" id="KW-0518">Myosin</keyword>
<protein>
    <submittedName>
        <fullName evidence="11">Similar to Saccharomyces cerevisiae YAL029C MYO4 One of two type V myosin motors (Along with MYO2) involved in actin-based transport of cargos</fullName>
    </submittedName>
</protein>
<dbReference type="SMART" id="SM00242">
    <property type="entry name" value="MYSc"/>
    <property type="match status" value="1"/>
</dbReference>
<keyword evidence="6 8" id="KW-0505">Motor protein</keyword>
<keyword evidence="3 8" id="KW-0067">ATP-binding</keyword>
<dbReference type="Gene3D" id="1.20.58.530">
    <property type="match status" value="1"/>
</dbReference>
<dbReference type="InterPro" id="IPR036961">
    <property type="entry name" value="Kinesin_motor_dom_sf"/>
</dbReference>
<evidence type="ECO:0000313" key="12">
    <source>
        <dbReference type="Proteomes" id="UP000196158"/>
    </source>
</evidence>
<keyword evidence="2 8" id="KW-0547">Nucleotide-binding</keyword>
<dbReference type="SMART" id="SM01132">
    <property type="entry name" value="DIL"/>
    <property type="match status" value="1"/>
</dbReference>
<feature type="domain" description="Dilute" evidence="9">
    <location>
        <begin position="1152"/>
        <end position="1435"/>
    </location>
</feature>
<evidence type="ECO:0000256" key="2">
    <source>
        <dbReference type="ARBA" id="ARBA00022741"/>
    </source>
</evidence>
<comment type="similarity">
    <text evidence="1 8">Belongs to the TRAFAC class myosin-kinesin ATPase superfamily. Myosin family.</text>
</comment>
<dbReference type="OrthoDB" id="6108017at2759"/>
<dbReference type="PANTHER" id="PTHR13140">
    <property type="entry name" value="MYOSIN"/>
    <property type="match status" value="1"/>
</dbReference>
<dbReference type="Gene3D" id="1.10.10.820">
    <property type="match status" value="1"/>
</dbReference>
<dbReference type="InterPro" id="IPR036103">
    <property type="entry name" value="MYSc_Myo5"/>
</dbReference>
<dbReference type="STRING" id="1789683.A0A1X7R7A4"/>
<dbReference type="CDD" id="cd01380">
    <property type="entry name" value="MYSc_Myo5"/>
    <property type="match status" value="1"/>
</dbReference>
<dbReference type="PROSITE" id="PS51456">
    <property type="entry name" value="MYOSIN_MOTOR"/>
    <property type="match status" value="1"/>
</dbReference>